<name>A0A4S8NV31_9HYPH</name>
<dbReference type="AlphaFoldDB" id="A0A4S8NV31"/>
<sequence length="89" mass="10062">MTVKASVSLSPQQEEFARKLVEDGHFPSLAAVVERGLDLVREETKMREEDQAALRALLLRRMEGPFLSEEESRVQVEEMIAEVKASYGL</sequence>
<dbReference type="RefSeq" id="WP_136600116.1">
    <property type="nucleotide sequence ID" value="NZ_STGV01000007.1"/>
</dbReference>
<keyword evidence="2" id="KW-1185">Reference proteome</keyword>
<evidence type="ECO:0000313" key="1">
    <source>
        <dbReference type="EMBL" id="THV20655.1"/>
    </source>
</evidence>
<dbReference type="OrthoDB" id="8392969at2"/>
<reference evidence="1 2" key="1">
    <citation type="submission" date="2019-04" db="EMBL/GenBank/DDBJ databases">
        <title>Genome sequence of strain shin9-1.</title>
        <authorList>
            <person name="Gao J."/>
            <person name="Sun J."/>
        </authorList>
    </citation>
    <scope>NUCLEOTIDE SEQUENCE [LARGE SCALE GENOMIC DNA]</scope>
    <source>
        <strain evidence="2">shin9-1</strain>
    </source>
</reference>
<accession>A0A4S8NV31</accession>
<proteinExistence type="predicted"/>
<dbReference type="InterPro" id="IPR038296">
    <property type="entry name" value="ParD_sf"/>
</dbReference>
<protein>
    <submittedName>
        <fullName evidence="1">Type II toxin-antitoxin system ParD family antitoxin</fullName>
    </submittedName>
</protein>
<dbReference type="Gene3D" id="6.10.10.120">
    <property type="entry name" value="Antitoxin ParD1-like"/>
    <property type="match status" value="1"/>
</dbReference>
<gene>
    <name evidence="1" type="ORF">FAA97_18860</name>
</gene>
<dbReference type="Proteomes" id="UP000308828">
    <property type="component" value="Unassembled WGS sequence"/>
</dbReference>
<evidence type="ECO:0000313" key="2">
    <source>
        <dbReference type="Proteomes" id="UP000308828"/>
    </source>
</evidence>
<organism evidence="1 2">
    <name type="scientific">Peteryoungia ipomoeae</name>
    <dbReference type="NCBI Taxonomy" id="1210932"/>
    <lineage>
        <taxon>Bacteria</taxon>
        <taxon>Pseudomonadati</taxon>
        <taxon>Pseudomonadota</taxon>
        <taxon>Alphaproteobacteria</taxon>
        <taxon>Hyphomicrobiales</taxon>
        <taxon>Rhizobiaceae</taxon>
        <taxon>Peteryoungia</taxon>
    </lineage>
</organism>
<comment type="caution">
    <text evidence="1">The sequence shown here is derived from an EMBL/GenBank/DDBJ whole genome shotgun (WGS) entry which is preliminary data.</text>
</comment>
<dbReference type="EMBL" id="STGV01000007">
    <property type="protein sequence ID" value="THV20655.1"/>
    <property type="molecule type" value="Genomic_DNA"/>
</dbReference>